<sequence length="88" mass="9929">MLELRFLEGLFRDPAQLVTRRPRRPRSCRDGASGRDMVATLLSVALGSRRTRVLQHGRGGPPCRVTDRETGETSQQRQGARRVEETGR</sequence>
<accession>A0A843VP04</accession>
<evidence type="ECO:0000256" key="1">
    <source>
        <dbReference type="SAM" id="MobiDB-lite"/>
    </source>
</evidence>
<dbReference type="EMBL" id="NMUH01001510">
    <property type="protein sequence ID" value="MQL93039.1"/>
    <property type="molecule type" value="Genomic_DNA"/>
</dbReference>
<dbReference type="Proteomes" id="UP000652761">
    <property type="component" value="Unassembled WGS sequence"/>
</dbReference>
<comment type="caution">
    <text evidence="2">The sequence shown here is derived from an EMBL/GenBank/DDBJ whole genome shotgun (WGS) entry which is preliminary data.</text>
</comment>
<organism evidence="2 3">
    <name type="scientific">Colocasia esculenta</name>
    <name type="common">Wild taro</name>
    <name type="synonym">Arum esculentum</name>
    <dbReference type="NCBI Taxonomy" id="4460"/>
    <lineage>
        <taxon>Eukaryota</taxon>
        <taxon>Viridiplantae</taxon>
        <taxon>Streptophyta</taxon>
        <taxon>Embryophyta</taxon>
        <taxon>Tracheophyta</taxon>
        <taxon>Spermatophyta</taxon>
        <taxon>Magnoliopsida</taxon>
        <taxon>Liliopsida</taxon>
        <taxon>Araceae</taxon>
        <taxon>Aroideae</taxon>
        <taxon>Colocasieae</taxon>
        <taxon>Colocasia</taxon>
    </lineage>
</organism>
<protein>
    <submittedName>
        <fullName evidence="2">Uncharacterized protein</fullName>
    </submittedName>
</protein>
<proteinExistence type="predicted"/>
<keyword evidence="3" id="KW-1185">Reference proteome</keyword>
<dbReference type="AlphaFoldDB" id="A0A843VP04"/>
<evidence type="ECO:0000313" key="2">
    <source>
        <dbReference type="EMBL" id="MQL93039.1"/>
    </source>
</evidence>
<evidence type="ECO:0000313" key="3">
    <source>
        <dbReference type="Proteomes" id="UP000652761"/>
    </source>
</evidence>
<gene>
    <name evidence="2" type="ORF">Taro_025673</name>
</gene>
<reference evidence="2" key="1">
    <citation type="submission" date="2017-07" db="EMBL/GenBank/DDBJ databases">
        <title>Taro Niue Genome Assembly and Annotation.</title>
        <authorList>
            <person name="Atibalentja N."/>
            <person name="Keating K."/>
            <person name="Fields C.J."/>
        </authorList>
    </citation>
    <scope>NUCLEOTIDE SEQUENCE</scope>
    <source>
        <strain evidence="2">Niue_2</strain>
        <tissue evidence="2">Leaf</tissue>
    </source>
</reference>
<feature type="region of interest" description="Disordered" evidence="1">
    <location>
        <begin position="52"/>
        <end position="88"/>
    </location>
</feature>
<name>A0A843VP04_COLES</name>